<evidence type="ECO:0000313" key="3">
    <source>
        <dbReference type="Proteomes" id="UP000792457"/>
    </source>
</evidence>
<feature type="region of interest" description="Disordered" evidence="1">
    <location>
        <begin position="109"/>
        <end position="136"/>
    </location>
</feature>
<accession>A0A8K0NUQ0</accession>
<gene>
    <name evidence="2" type="ORF">J437_LFUL001339</name>
</gene>
<name>A0A8K0NUQ0_LADFU</name>
<proteinExistence type="predicted"/>
<protein>
    <submittedName>
        <fullName evidence="2">Uncharacterized protein</fullName>
    </submittedName>
</protein>
<sequence length="333" mass="35003">MEKNPRPSPPRMEYASLLSSPGGSASFAVTLVTTVPTGWFSATVAVVTKSSNRGACLFSFTSTTSTERVVSDEREGVPLSVATTVSIWDCLSSKSRAAAVLMVPVNGSTENEVTGNPPSPENQRALSSPPSVARSRNSYTDFFSRSNCPDTVNTPLTGSTLNSSVSVSSEYVILALSPRSASLALARNITVPLVAFSGTSKLATDLSNLGALSFTSNTATGSIREDDLGGLPRSHTVMFSTYSSSRSRSNLPMTLITPVSASSLNTESVSPSDIPNTIFPLYPRSLSLARSFSRDDPIGTDSLTSSCRGKSRNSGAWTLSPYRPGIMAKSSLA</sequence>
<evidence type="ECO:0000313" key="2">
    <source>
        <dbReference type="EMBL" id="KAG8222352.1"/>
    </source>
</evidence>
<dbReference type="EMBL" id="KZ308130">
    <property type="protein sequence ID" value="KAG8222352.1"/>
    <property type="molecule type" value="Genomic_DNA"/>
</dbReference>
<evidence type="ECO:0000256" key="1">
    <source>
        <dbReference type="SAM" id="MobiDB-lite"/>
    </source>
</evidence>
<comment type="caution">
    <text evidence="2">The sequence shown here is derived from an EMBL/GenBank/DDBJ whole genome shotgun (WGS) entry which is preliminary data.</text>
</comment>
<keyword evidence="3" id="KW-1185">Reference proteome</keyword>
<organism evidence="2 3">
    <name type="scientific">Ladona fulva</name>
    <name type="common">Scarce chaser dragonfly</name>
    <name type="synonym">Libellula fulva</name>
    <dbReference type="NCBI Taxonomy" id="123851"/>
    <lineage>
        <taxon>Eukaryota</taxon>
        <taxon>Metazoa</taxon>
        <taxon>Ecdysozoa</taxon>
        <taxon>Arthropoda</taxon>
        <taxon>Hexapoda</taxon>
        <taxon>Insecta</taxon>
        <taxon>Pterygota</taxon>
        <taxon>Palaeoptera</taxon>
        <taxon>Odonata</taxon>
        <taxon>Epiprocta</taxon>
        <taxon>Anisoptera</taxon>
        <taxon>Libelluloidea</taxon>
        <taxon>Libellulidae</taxon>
        <taxon>Ladona</taxon>
    </lineage>
</organism>
<dbReference type="AlphaFoldDB" id="A0A8K0NUQ0"/>
<reference evidence="2" key="2">
    <citation type="submission" date="2017-10" db="EMBL/GenBank/DDBJ databases">
        <title>Ladona fulva Genome sequencing and assembly.</title>
        <authorList>
            <person name="Murali S."/>
            <person name="Richards S."/>
            <person name="Bandaranaike D."/>
            <person name="Bellair M."/>
            <person name="Blankenburg K."/>
            <person name="Chao H."/>
            <person name="Dinh H."/>
            <person name="Doddapaneni H."/>
            <person name="Dugan-Rocha S."/>
            <person name="Elkadiri S."/>
            <person name="Gnanaolivu R."/>
            <person name="Hernandez B."/>
            <person name="Skinner E."/>
            <person name="Javaid M."/>
            <person name="Lee S."/>
            <person name="Li M."/>
            <person name="Ming W."/>
            <person name="Munidasa M."/>
            <person name="Muniz J."/>
            <person name="Nguyen L."/>
            <person name="Hughes D."/>
            <person name="Osuji N."/>
            <person name="Pu L.-L."/>
            <person name="Puazo M."/>
            <person name="Qu C."/>
            <person name="Quiroz J."/>
            <person name="Raj R."/>
            <person name="Weissenberger G."/>
            <person name="Xin Y."/>
            <person name="Zou X."/>
            <person name="Han Y."/>
            <person name="Worley K."/>
            <person name="Muzny D."/>
            <person name="Gibbs R."/>
        </authorList>
    </citation>
    <scope>NUCLEOTIDE SEQUENCE</scope>
    <source>
        <strain evidence="2">Sampled in the wild</strain>
    </source>
</reference>
<reference evidence="2" key="1">
    <citation type="submission" date="2013-04" db="EMBL/GenBank/DDBJ databases">
        <authorList>
            <person name="Qu J."/>
            <person name="Murali S.C."/>
            <person name="Bandaranaike D."/>
            <person name="Bellair M."/>
            <person name="Blankenburg K."/>
            <person name="Chao H."/>
            <person name="Dinh H."/>
            <person name="Doddapaneni H."/>
            <person name="Downs B."/>
            <person name="Dugan-Rocha S."/>
            <person name="Elkadiri S."/>
            <person name="Gnanaolivu R.D."/>
            <person name="Hernandez B."/>
            <person name="Javaid M."/>
            <person name="Jayaseelan J.C."/>
            <person name="Lee S."/>
            <person name="Li M."/>
            <person name="Ming W."/>
            <person name="Munidasa M."/>
            <person name="Muniz J."/>
            <person name="Nguyen L."/>
            <person name="Ongeri F."/>
            <person name="Osuji N."/>
            <person name="Pu L.-L."/>
            <person name="Puazo M."/>
            <person name="Qu C."/>
            <person name="Quiroz J."/>
            <person name="Raj R."/>
            <person name="Weissenberger G."/>
            <person name="Xin Y."/>
            <person name="Zou X."/>
            <person name="Han Y."/>
            <person name="Richards S."/>
            <person name="Worley K."/>
            <person name="Muzny D."/>
            <person name="Gibbs R."/>
        </authorList>
    </citation>
    <scope>NUCLEOTIDE SEQUENCE</scope>
    <source>
        <strain evidence="2">Sampled in the wild</strain>
    </source>
</reference>
<dbReference type="Proteomes" id="UP000792457">
    <property type="component" value="Unassembled WGS sequence"/>
</dbReference>